<comment type="caution">
    <text evidence="11">The sequence shown here is derived from an EMBL/GenBank/DDBJ whole genome shotgun (WGS) entry which is preliminary data.</text>
</comment>
<evidence type="ECO:0000256" key="4">
    <source>
        <dbReference type="ARBA" id="ARBA00022679"/>
    </source>
</evidence>
<keyword evidence="7" id="KW-0067">ATP-binding</keyword>
<dbReference type="HAMAP" id="MF_00185">
    <property type="entry name" value="IPP_trans"/>
    <property type="match status" value="1"/>
</dbReference>
<keyword evidence="8" id="KW-0460">Magnesium</keyword>
<dbReference type="InterPro" id="IPR027417">
    <property type="entry name" value="P-loop_NTPase"/>
</dbReference>
<evidence type="ECO:0000256" key="10">
    <source>
        <dbReference type="SAM" id="MobiDB-lite"/>
    </source>
</evidence>
<dbReference type="EC" id="2.5.1.75" evidence="3"/>
<dbReference type="SUPFAM" id="SSF52540">
    <property type="entry name" value="P-loop containing nucleoside triphosphate hydrolases"/>
    <property type="match status" value="2"/>
</dbReference>
<dbReference type="GO" id="GO:0005524">
    <property type="term" value="F:ATP binding"/>
    <property type="evidence" value="ECO:0007669"/>
    <property type="project" value="UniProtKB-KW"/>
</dbReference>
<dbReference type="AlphaFoldDB" id="A0A644XNP3"/>
<keyword evidence="5" id="KW-0819">tRNA processing</keyword>
<dbReference type="GO" id="GO:0006400">
    <property type="term" value="P:tRNA modification"/>
    <property type="evidence" value="ECO:0007669"/>
    <property type="project" value="TreeGrafter"/>
</dbReference>
<proteinExistence type="inferred from homology"/>
<dbReference type="Gene3D" id="3.40.50.300">
    <property type="entry name" value="P-loop containing nucleotide triphosphate hydrolases"/>
    <property type="match status" value="1"/>
</dbReference>
<organism evidence="11">
    <name type="scientific">bioreactor metagenome</name>
    <dbReference type="NCBI Taxonomy" id="1076179"/>
    <lineage>
        <taxon>unclassified sequences</taxon>
        <taxon>metagenomes</taxon>
        <taxon>ecological metagenomes</taxon>
    </lineage>
</organism>
<evidence type="ECO:0000256" key="8">
    <source>
        <dbReference type="ARBA" id="ARBA00022842"/>
    </source>
</evidence>
<keyword evidence="6" id="KW-0547">Nucleotide-binding</keyword>
<evidence type="ECO:0000256" key="1">
    <source>
        <dbReference type="ARBA" id="ARBA00001946"/>
    </source>
</evidence>
<dbReference type="CDD" id="cd01983">
    <property type="entry name" value="SIMIBI"/>
    <property type="match status" value="1"/>
</dbReference>
<dbReference type="Pfam" id="PF01715">
    <property type="entry name" value="IPPT"/>
    <property type="match status" value="1"/>
</dbReference>
<accession>A0A644XNP3</accession>
<dbReference type="NCBIfam" id="TIGR00174">
    <property type="entry name" value="miaA"/>
    <property type="match status" value="1"/>
</dbReference>
<feature type="region of interest" description="Disordered" evidence="10">
    <location>
        <begin position="316"/>
        <end position="340"/>
    </location>
</feature>
<keyword evidence="4 11" id="KW-0808">Transferase</keyword>
<dbReference type="GO" id="GO:0052381">
    <property type="term" value="F:tRNA dimethylallyltransferase activity"/>
    <property type="evidence" value="ECO:0007669"/>
    <property type="project" value="UniProtKB-EC"/>
</dbReference>
<dbReference type="PANTHER" id="PTHR11088">
    <property type="entry name" value="TRNA DIMETHYLALLYLTRANSFERASE"/>
    <property type="match status" value="1"/>
</dbReference>
<dbReference type="InterPro" id="IPR018022">
    <property type="entry name" value="IPT"/>
</dbReference>
<dbReference type="InterPro" id="IPR039657">
    <property type="entry name" value="Dimethylallyltransferase"/>
</dbReference>
<evidence type="ECO:0000256" key="2">
    <source>
        <dbReference type="ARBA" id="ARBA00005842"/>
    </source>
</evidence>
<comment type="cofactor">
    <cofactor evidence="1">
        <name>Mg(2+)</name>
        <dbReference type="ChEBI" id="CHEBI:18420"/>
    </cofactor>
</comment>
<name>A0A644XNP3_9ZZZZ</name>
<dbReference type="PANTHER" id="PTHR11088:SF60">
    <property type="entry name" value="TRNA DIMETHYLALLYLTRANSFERASE"/>
    <property type="match status" value="1"/>
</dbReference>
<protein>
    <recommendedName>
        <fullName evidence="3">tRNA dimethylallyltransferase</fullName>
        <ecNumber evidence="3">2.5.1.75</ecNumber>
    </recommendedName>
</protein>
<evidence type="ECO:0000256" key="7">
    <source>
        <dbReference type="ARBA" id="ARBA00022840"/>
    </source>
</evidence>
<comment type="catalytic activity">
    <reaction evidence="9">
        <text>adenosine(37) in tRNA + dimethylallyl diphosphate = N(6)-dimethylallyladenosine(37) in tRNA + diphosphate</text>
        <dbReference type="Rhea" id="RHEA:26482"/>
        <dbReference type="Rhea" id="RHEA-COMP:10162"/>
        <dbReference type="Rhea" id="RHEA-COMP:10375"/>
        <dbReference type="ChEBI" id="CHEBI:33019"/>
        <dbReference type="ChEBI" id="CHEBI:57623"/>
        <dbReference type="ChEBI" id="CHEBI:74411"/>
        <dbReference type="ChEBI" id="CHEBI:74415"/>
        <dbReference type="EC" id="2.5.1.75"/>
    </reaction>
</comment>
<evidence type="ECO:0000256" key="5">
    <source>
        <dbReference type="ARBA" id="ARBA00022694"/>
    </source>
</evidence>
<evidence type="ECO:0000256" key="6">
    <source>
        <dbReference type="ARBA" id="ARBA00022741"/>
    </source>
</evidence>
<evidence type="ECO:0000256" key="9">
    <source>
        <dbReference type="ARBA" id="ARBA00049563"/>
    </source>
</evidence>
<reference evidence="11" key="1">
    <citation type="submission" date="2019-08" db="EMBL/GenBank/DDBJ databases">
        <authorList>
            <person name="Kucharzyk K."/>
            <person name="Murdoch R.W."/>
            <person name="Higgins S."/>
            <person name="Loffler F."/>
        </authorList>
    </citation>
    <scope>NUCLEOTIDE SEQUENCE</scope>
</reference>
<evidence type="ECO:0000313" key="11">
    <source>
        <dbReference type="EMBL" id="MPM15873.1"/>
    </source>
</evidence>
<comment type="similarity">
    <text evidence="2">Belongs to the IPP transferase family.</text>
</comment>
<dbReference type="Gene3D" id="1.10.20.140">
    <property type="match status" value="1"/>
</dbReference>
<dbReference type="FunFam" id="1.10.20.140:FF:000001">
    <property type="entry name" value="tRNA dimethylallyltransferase"/>
    <property type="match status" value="1"/>
</dbReference>
<dbReference type="EMBL" id="VSSQ01002514">
    <property type="protein sequence ID" value="MPM15873.1"/>
    <property type="molecule type" value="Genomic_DNA"/>
</dbReference>
<evidence type="ECO:0000256" key="3">
    <source>
        <dbReference type="ARBA" id="ARBA00012665"/>
    </source>
</evidence>
<sequence length="340" mass="36851">MSAKSLPVVAVIGPTASGKTALAIALARRMAAAGQPAEIVNADSMLVYRGMDIGTAKPTAEELAAVRHHLVDVWDIDRTATVADFQQLAREAIAGCRARGVVPLLVGGSSLYIRAIVDEFEFPGTDPTVRARLEAESARVGVAHLYERLRTADPAAAAGIEPNNERRVIRALEVIELTGHYVSTLPEHRYALADVVQIGLSLERDVLDARIAARVDRMWADGFVDEVRRLEARGLRQGRTACRALGYRQVLDFLAGTIDEAAARAATITRTRRFARKQLGWFRRDDRIIWVDATRPAAELADLLLAGPLRRLVAPAASAQPTEVPPASSRQPAEVPPAVE</sequence>
<gene>
    <name evidence="11" type="primary">miaA_21</name>
    <name evidence="11" type="ORF">SDC9_62247</name>
</gene>